<dbReference type="Proteomes" id="UP000054324">
    <property type="component" value="Unassembled WGS sequence"/>
</dbReference>
<organism evidence="4 5">
    <name type="scientific">Opisthorchis viverrini</name>
    <name type="common">Southeast Asian liver fluke</name>
    <dbReference type="NCBI Taxonomy" id="6198"/>
    <lineage>
        <taxon>Eukaryota</taxon>
        <taxon>Metazoa</taxon>
        <taxon>Spiralia</taxon>
        <taxon>Lophotrochozoa</taxon>
        <taxon>Platyhelminthes</taxon>
        <taxon>Trematoda</taxon>
        <taxon>Digenea</taxon>
        <taxon>Opisthorchiida</taxon>
        <taxon>Opisthorchiata</taxon>
        <taxon>Opisthorchiidae</taxon>
        <taxon>Opisthorchis</taxon>
    </lineage>
</organism>
<dbReference type="OrthoDB" id="6232638at2759"/>
<comment type="pathway">
    <text evidence="1">Cofactor biosynthesis; molybdopterin biosynthesis.</text>
</comment>
<accession>A0A074Z7H9</accession>
<dbReference type="CTD" id="20326147"/>
<keyword evidence="2" id="KW-0501">Molybdenum cofactor biosynthesis</keyword>
<dbReference type="EMBL" id="KL597309">
    <property type="protein sequence ID" value="KER19145.1"/>
    <property type="molecule type" value="Genomic_DNA"/>
</dbReference>
<dbReference type="SUPFAM" id="SSF55040">
    <property type="entry name" value="Molybdenum cofactor biosynthesis protein C, MoaC"/>
    <property type="match status" value="1"/>
</dbReference>
<keyword evidence="5" id="KW-1185">Reference proteome</keyword>
<evidence type="ECO:0000313" key="4">
    <source>
        <dbReference type="EMBL" id="KER19145.1"/>
    </source>
</evidence>
<evidence type="ECO:0000259" key="3">
    <source>
        <dbReference type="Pfam" id="PF01967"/>
    </source>
</evidence>
<proteinExistence type="predicted"/>
<dbReference type="KEGG" id="ovi:T265_11979"/>
<gene>
    <name evidence="4" type="ORF">T265_11979</name>
</gene>
<evidence type="ECO:0000256" key="1">
    <source>
        <dbReference type="ARBA" id="ARBA00005046"/>
    </source>
</evidence>
<feature type="domain" description="Molybdopterin cofactor biosynthesis C (MoaC)" evidence="3">
    <location>
        <begin position="63"/>
        <end position="206"/>
    </location>
</feature>
<dbReference type="GeneID" id="20326147"/>
<dbReference type="GO" id="GO:0006777">
    <property type="term" value="P:Mo-molybdopterin cofactor biosynthetic process"/>
    <property type="evidence" value="ECO:0007669"/>
    <property type="project" value="UniProtKB-KW"/>
</dbReference>
<evidence type="ECO:0000256" key="2">
    <source>
        <dbReference type="ARBA" id="ARBA00023150"/>
    </source>
</evidence>
<sequence>MQLISKQGRDALTSLRKDETIVILPADKGRITVAEITTSNKAKTMVDITAKHSQYLRELVVDPNKCTVRWAKARAQVVLSEDLFKAVAKYQDLREDIRKHTELLSPKGEVFQVAKIGAMQAAKQTSSLLPLCHQVPLTHISTDVWFEDGSVWIESTSKAVAQSTGVEMEALTSVSVAALSVYDMLKSFKIGRIVIAQIELVEKHGGTSES</sequence>
<dbReference type="RefSeq" id="XP_009177106.1">
    <property type="nucleotide sequence ID" value="XM_009178842.1"/>
</dbReference>
<dbReference type="AlphaFoldDB" id="A0A074Z7H9"/>
<reference evidence="4 5" key="1">
    <citation type="submission" date="2013-11" db="EMBL/GenBank/DDBJ databases">
        <title>Opisthorchis viverrini - life in the bile duct.</title>
        <authorList>
            <person name="Young N.D."/>
            <person name="Nagarajan N."/>
            <person name="Lin S.J."/>
            <person name="Korhonen P.K."/>
            <person name="Jex A.R."/>
            <person name="Hall R.S."/>
            <person name="Safavi-Hemami H."/>
            <person name="Kaewkong W."/>
            <person name="Bertrand D."/>
            <person name="Gao S."/>
            <person name="Seet Q."/>
            <person name="Wongkham S."/>
            <person name="Teh B.T."/>
            <person name="Wongkham C."/>
            <person name="Intapan P.M."/>
            <person name="Maleewong W."/>
            <person name="Yang X."/>
            <person name="Hu M."/>
            <person name="Wang Z."/>
            <person name="Hofmann A."/>
            <person name="Sternberg P.W."/>
            <person name="Tan P."/>
            <person name="Wang J."/>
            <person name="Gasser R.B."/>
        </authorList>
    </citation>
    <scope>NUCLEOTIDE SEQUENCE [LARGE SCALE GENOMIC DNA]</scope>
</reference>
<dbReference type="Pfam" id="PF01967">
    <property type="entry name" value="MoaC"/>
    <property type="match status" value="1"/>
</dbReference>
<dbReference type="STRING" id="6198.A0A074Z7H9"/>
<dbReference type="Gene3D" id="3.30.70.640">
    <property type="entry name" value="Molybdopterin cofactor biosynthesis C (MoaC) domain"/>
    <property type="match status" value="1"/>
</dbReference>
<dbReference type="UniPathway" id="UPA00344"/>
<evidence type="ECO:0000313" key="5">
    <source>
        <dbReference type="Proteomes" id="UP000054324"/>
    </source>
</evidence>
<dbReference type="InterPro" id="IPR036522">
    <property type="entry name" value="MoaC_sf"/>
</dbReference>
<dbReference type="InterPro" id="IPR002820">
    <property type="entry name" value="Mopterin_CF_biosynth-C_dom"/>
</dbReference>
<protein>
    <recommendedName>
        <fullName evidence="3">Molybdopterin cofactor biosynthesis C (MoaC) domain-containing protein</fullName>
    </recommendedName>
</protein>
<name>A0A074Z7H9_OPIVI</name>